<dbReference type="CDD" id="cd00121">
    <property type="entry name" value="MATH"/>
    <property type="match status" value="1"/>
</dbReference>
<dbReference type="InterPro" id="IPR056423">
    <property type="entry name" value="BACK_BPM_SPOP"/>
</dbReference>
<dbReference type="Gene3D" id="2.60.210.10">
    <property type="entry name" value="Apoptosis, Tumor Necrosis Factor Receptor Associated Protein 2, Chain A"/>
    <property type="match status" value="1"/>
</dbReference>
<reference evidence="4" key="2">
    <citation type="submission" date="2021-12" db="EMBL/GenBank/DDBJ databases">
        <title>Resequencing data analysis of finger millet.</title>
        <authorList>
            <person name="Hatakeyama M."/>
            <person name="Aluri S."/>
            <person name="Balachadran M.T."/>
            <person name="Sivarajan S.R."/>
            <person name="Poveda L."/>
            <person name="Shimizu-Inatsugi R."/>
            <person name="Schlapbach R."/>
            <person name="Sreeman S.M."/>
            <person name="Shimizu K.K."/>
        </authorList>
    </citation>
    <scope>NUCLEOTIDE SEQUENCE</scope>
</reference>
<dbReference type="Proteomes" id="UP001054889">
    <property type="component" value="Unassembled WGS sequence"/>
</dbReference>
<dbReference type="AlphaFoldDB" id="A0AAV5DJ58"/>
<evidence type="ECO:0000256" key="2">
    <source>
        <dbReference type="ARBA" id="ARBA00010846"/>
    </source>
</evidence>
<name>A0AAV5DJ58_ELECO</name>
<dbReference type="InterPro" id="IPR045005">
    <property type="entry name" value="BPM1-6"/>
</dbReference>
<dbReference type="SMART" id="SM00225">
    <property type="entry name" value="BTB"/>
    <property type="match status" value="1"/>
</dbReference>
<dbReference type="PANTHER" id="PTHR26379">
    <property type="entry name" value="BTB/POZ AND MATH DOMAIN-CONTAINING PROTEIN 1"/>
    <property type="match status" value="1"/>
</dbReference>
<reference evidence="4" key="1">
    <citation type="journal article" date="2018" name="DNA Res.">
        <title>Multiple hybrid de novo genome assembly of finger millet, an orphan allotetraploid crop.</title>
        <authorList>
            <person name="Hatakeyama M."/>
            <person name="Aluri S."/>
            <person name="Balachadran M.T."/>
            <person name="Sivarajan S.R."/>
            <person name="Patrignani A."/>
            <person name="Gruter S."/>
            <person name="Poveda L."/>
            <person name="Shimizu-Inatsugi R."/>
            <person name="Baeten J."/>
            <person name="Francoijs K.J."/>
            <person name="Nataraja K.N."/>
            <person name="Reddy Y.A.N."/>
            <person name="Phadnis S."/>
            <person name="Ravikumar R.L."/>
            <person name="Schlapbach R."/>
            <person name="Sreeman S.M."/>
            <person name="Shimizu K.K."/>
        </authorList>
    </citation>
    <scope>NUCLEOTIDE SEQUENCE</scope>
</reference>
<dbReference type="InterPro" id="IPR000210">
    <property type="entry name" value="BTB/POZ_dom"/>
</dbReference>
<dbReference type="InterPro" id="IPR008974">
    <property type="entry name" value="TRAF-like"/>
</dbReference>
<dbReference type="EMBL" id="BQKI01000017">
    <property type="protein sequence ID" value="GJN10328.1"/>
    <property type="molecule type" value="Genomic_DNA"/>
</dbReference>
<dbReference type="PROSITE" id="PS50097">
    <property type="entry name" value="BTB"/>
    <property type="match status" value="1"/>
</dbReference>
<dbReference type="SUPFAM" id="SSF49599">
    <property type="entry name" value="TRAF domain-like"/>
    <property type="match status" value="1"/>
</dbReference>
<dbReference type="SUPFAM" id="SSF54695">
    <property type="entry name" value="POZ domain"/>
    <property type="match status" value="1"/>
</dbReference>
<sequence>MPPPPQFHPPLLRCGKMNVGCFSLTRKTVPNGCYIQSDAVAGTSPGAHSWRIAFFPNGKLPGTTDAVSLYLILDDGHHDDAAAAANDNIHYRVTTVRFKLYEVGGGVPLVTYADFAGGVVGKGAKKELGFERFASMQELKKLGVLEHDLFTIGCEFTILSWWIPGPITLPMPPNFAPLPLRIDGPATTVQAPPLASALPDDPDHVVAAAPPPSALVPEPTAIKVKVASDSSELHADLGRLLETMEGTDVQFHVRDKVFAAHKLVLAARSPVFKAEFFSPVKKETTTISSCNLIHISDMDPKVFEAMLHYMYTNTFPVMEGDEEEEGAVLALDLLVAADKYNLKGLKSITEDKLCNYIDESRVFKMLTVAEAYQCCKLKKKCLEFMGSTNNTSAIMANQDVERLARSCPSLVKDVIAKILDAARDETSCDSLLANLNKAKLCMHG</sequence>
<dbReference type="InterPro" id="IPR011333">
    <property type="entry name" value="SKP1/BTB/POZ_sf"/>
</dbReference>
<feature type="domain" description="BTB" evidence="3">
    <location>
        <begin position="247"/>
        <end position="319"/>
    </location>
</feature>
<dbReference type="Pfam" id="PF22486">
    <property type="entry name" value="MATH_2"/>
    <property type="match status" value="1"/>
</dbReference>
<organism evidence="4 5">
    <name type="scientific">Eleusine coracana subsp. coracana</name>
    <dbReference type="NCBI Taxonomy" id="191504"/>
    <lineage>
        <taxon>Eukaryota</taxon>
        <taxon>Viridiplantae</taxon>
        <taxon>Streptophyta</taxon>
        <taxon>Embryophyta</taxon>
        <taxon>Tracheophyta</taxon>
        <taxon>Spermatophyta</taxon>
        <taxon>Magnoliopsida</taxon>
        <taxon>Liliopsida</taxon>
        <taxon>Poales</taxon>
        <taxon>Poaceae</taxon>
        <taxon>PACMAD clade</taxon>
        <taxon>Chloridoideae</taxon>
        <taxon>Cynodonteae</taxon>
        <taxon>Eleusininae</taxon>
        <taxon>Eleusine</taxon>
    </lineage>
</organism>
<evidence type="ECO:0000313" key="4">
    <source>
        <dbReference type="EMBL" id="GJN10328.1"/>
    </source>
</evidence>
<dbReference type="InterPro" id="IPR002083">
    <property type="entry name" value="MATH/TRAF_dom"/>
</dbReference>
<proteinExistence type="inferred from homology"/>
<comment type="similarity">
    <text evidence="2">Belongs to the Tdpoz family.</text>
</comment>
<accession>A0AAV5DJ58</accession>
<comment type="pathway">
    <text evidence="1">Protein modification; protein ubiquitination.</text>
</comment>
<dbReference type="Pfam" id="PF24570">
    <property type="entry name" value="BACK_BPM_SPOP"/>
    <property type="match status" value="1"/>
</dbReference>
<evidence type="ECO:0000313" key="5">
    <source>
        <dbReference type="Proteomes" id="UP001054889"/>
    </source>
</evidence>
<dbReference type="PANTHER" id="PTHR26379:SF506">
    <property type="entry name" value="BTB DOMAIN-CONTAINING PROTEIN"/>
    <property type="match status" value="1"/>
</dbReference>
<keyword evidence="5" id="KW-1185">Reference proteome</keyword>
<evidence type="ECO:0000256" key="1">
    <source>
        <dbReference type="ARBA" id="ARBA00004906"/>
    </source>
</evidence>
<protein>
    <recommendedName>
        <fullName evidence="3">BTB domain-containing protein</fullName>
    </recommendedName>
</protein>
<comment type="caution">
    <text evidence="4">The sequence shown here is derived from an EMBL/GenBank/DDBJ whole genome shotgun (WGS) entry which is preliminary data.</text>
</comment>
<dbReference type="GO" id="GO:0016567">
    <property type="term" value="P:protein ubiquitination"/>
    <property type="evidence" value="ECO:0007669"/>
    <property type="project" value="InterPro"/>
</dbReference>
<dbReference type="Gene3D" id="1.25.40.420">
    <property type="match status" value="1"/>
</dbReference>
<gene>
    <name evidence="4" type="primary">ga28414</name>
    <name evidence="4" type="ORF">PR202_ga28414</name>
</gene>
<dbReference type="Gene3D" id="3.30.710.10">
    <property type="entry name" value="Potassium Channel Kv1.1, Chain A"/>
    <property type="match status" value="1"/>
</dbReference>
<evidence type="ECO:0000259" key="3">
    <source>
        <dbReference type="PROSITE" id="PS50097"/>
    </source>
</evidence>
<dbReference type="Pfam" id="PF00651">
    <property type="entry name" value="BTB"/>
    <property type="match status" value="1"/>
</dbReference>